<name>A0A3P8HUP0_9TREM</name>
<evidence type="ECO:0000313" key="2">
    <source>
        <dbReference type="Proteomes" id="UP000272942"/>
    </source>
</evidence>
<keyword evidence="2" id="KW-1185">Reference proteome</keyword>
<evidence type="ECO:0000313" key="1">
    <source>
        <dbReference type="EMBL" id="VDP94500.1"/>
    </source>
</evidence>
<dbReference type="OrthoDB" id="1894652at2759"/>
<reference evidence="1 2" key="1">
    <citation type="submission" date="2018-11" db="EMBL/GenBank/DDBJ databases">
        <authorList>
            <consortium name="Pathogen Informatics"/>
        </authorList>
    </citation>
    <scope>NUCLEOTIDE SEQUENCE [LARGE SCALE GENOMIC DNA]</scope>
    <source>
        <strain evidence="1 2">Egypt</strain>
    </source>
</reference>
<accession>A0A3P8HUP0</accession>
<dbReference type="Pfam" id="PF21203">
    <property type="entry name" value="ECM10"/>
    <property type="match status" value="1"/>
</dbReference>
<proteinExistence type="predicted"/>
<dbReference type="AlphaFoldDB" id="A0A3P8HUP0"/>
<dbReference type="CDD" id="cd22209">
    <property type="entry name" value="EMC10"/>
    <property type="match status" value="1"/>
</dbReference>
<gene>
    <name evidence="1" type="ORF">ECPE_LOCUS17211</name>
</gene>
<protein>
    <submittedName>
        <fullName evidence="1">Uncharacterized protein</fullName>
    </submittedName>
</protein>
<dbReference type="Proteomes" id="UP000272942">
    <property type="component" value="Unassembled WGS sequence"/>
</dbReference>
<sequence length="161" mass="17842">MHPSAGILTLEAAGFGLTDQDEKLLFDLSQKNGLYHIRIHLTDTDFLESSIPACQLVGSGMKAKLVVSVNDQGSPIAIHLAPSVFECSPAKVHSGLTHSLGFTLDVQRPTTGASPETFRYLQRLEKQREEMARAEKGDNRSFFAKYVSFTNFLLTFKTTFF</sequence>
<dbReference type="EMBL" id="UZAN01068031">
    <property type="protein sequence ID" value="VDP94500.1"/>
    <property type="molecule type" value="Genomic_DNA"/>
</dbReference>
<organism evidence="1 2">
    <name type="scientific">Echinostoma caproni</name>
    <dbReference type="NCBI Taxonomy" id="27848"/>
    <lineage>
        <taxon>Eukaryota</taxon>
        <taxon>Metazoa</taxon>
        <taxon>Spiralia</taxon>
        <taxon>Lophotrochozoa</taxon>
        <taxon>Platyhelminthes</taxon>
        <taxon>Trematoda</taxon>
        <taxon>Digenea</taxon>
        <taxon>Plagiorchiida</taxon>
        <taxon>Echinostomata</taxon>
        <taxon>Echinostomatoidea</taxon>
        <taxon>Echinostomatidae</taxon>
        <taxon>Echinostoma</taxon>
    </lineage>
</organism>